<dbReference type="PROSITE" id="PS01081">
    <property type="entry name" value="HTH_TETR_1"/>
    <property type="match status" value="1"/>
</dbReference>
<dbReference type="RefSeq" id="WP_146316766.1">
    <property type="nucleotide sequence ID" value="NZ_VCQV01000013.1"/>
</dbReference>
<comment type="caution">
    <text evidence="6">The sequence shown here is derived from an EMBL/GenBank/DDBJ whole genome shotgun (WGS) entry which is preliminary data.</text>
</comment>
<keyword evidence="3" id="KW-0804">Transcription</keyword>
<sequence length="201" mass="21371">MARWAPDAADRLECAALDLFVENGFARTTVAQIADRAGVNRATFFRHFADKREVLFGGEDKLAHLFADGVRNASAGATLADCIRAAVLATGPAMTPRQRAKAVQRVQVLAANAEVQERGLLKHARIAAALVAALCERGFDELAARLAAEVGLLAFQVALERWIMADTADGSFSALAHTALNEVHERIPGLSAPTSASGRPE</sequence>
<dbReference type="SUPFAM" id="SSF46689">
    <property type="entry name" value="Homeodomain-like"/>
    <property type="match status" value="1"/>
</dbReference>
<dbReference type="EMBL" id="VCQV01000013">
    <property type="protein sequence ID" value="TWP36171.1"/>
    <property type="molecule type" value="Genomic_DNA"/>
</dbReference>
<evidence type="ECO:0000256" key="1">
    <source>
        <dbReference type="ARBA" id="ARBA00023015"/>
    </source>
</evidence>
<feature type="domain" description="HTH tetR-type" evidence="5">
    <location>
        <begin position="6"/>
        <end position="66"/>
    </location>
</feature>
<evidence type="ECO:0000259" key="5">
    <source>
        <dbReference type="PROSITE" id="PS50977"/>
    </source>
</evidence>
<dbReference type="InterPro" id="IPR001647">
    <property type="entry name" value="HTH_TetR"/>
</dbReference>
<dbReference type="Pfam" id="PF00440">
    <property type="entry name" value="TetR_N"/>
    <property type="match status" value="1"/>
</dbReference>
<dbReference type="Gene3D" id="1.10.357.10">
    <property type="entry name" value="Tetracycline Repressor, domain 2"/>
    <property type="match status" value="1"/>
</dbReference>
<dbReference type="GO" id="GO:0000976">
    <property type="term" value="F:transcription cis-regulatory region binding"/>
    <property type="evidence" value="ECO:0007669"/>
    <property type="project" value="TreeGrafter"/>
</dbReference>
<dbReference type="PRINTS" id="PR00455">
    <property type="entry name" value="HTHTETR"/>
</dbReference>
<dbReference type="OrthoDB" id="956698at2"/>
<dbReference type="InterPro" id="IPR023772">
    <property type="entry name" value="DNA-bd_HTH_TetR-type_CS"/>
</dbReference>
<dbReference type="Proteomes" id="UP000320244">
    <property type="component" value="Unassembled WGS sequence"/>
</dbReference>
<keyword evidence="2 4" id="KW-0238">DNA-binding</keyword>
<dbReference type="GO" id="GO:0003700">
    <property type="term" value="F:DNA-binding transcription factor activity"/>
    <property type="evidence" value="ECO:0007669"/>
    <property type="project" value="TreeGrafter"/>
</dbReference>
<dbReference type="AlphaFoldDB" id="A0A563E1T9"/>
<reference evidence="6 7" key="2">
    <citation type="submission" date="2019-08" db="EMBL/GenBank/DDBJ databases">
        <title>Jejuicoccus antrihumi gen. nov., sp. nov., a new member of the family Dermacoccaceae isolated from a cave.</title>
        <authorList>
            <person name="Schumann P."/>
            <person name="Kim I.S."/>
        </authorList>
    </citation>
    <scope>NUCLEOTIDE SEQUENCE [LARGE SCALE GENOMIC DNA]</scope>
    <source>
        <strain evidence="6 7">C5-26</strain>
    </source>
</reference>
<keyword evidence="1" id="KW-0805">Transcription regulation</keyword>
<dbReference type="InterPro" id="IPR009057">
    <property type="entry name" value="Homeodomain-like_sf"/>
</dbReference>
<evidence type="ECO:0000313" key="6">
    <source>
        <dbReference type="EMBL" id="TWP36171.1"/>
    </source>
</evidence>
<gene>
    <name evidence="6" type="ORF">FGL98_10740</name>
</gene>
<protein>
    <submittedName>
        <fullName evidence="6">TetR family transcriptional regulator</fullName>
    </submittedName>
</protein>
<evidence type="ECO:0000256" key="3">
    <source>
        <dbReference type="ARBA" id="ARBA00023163"/>
    </source>
</evidence>
<reference evidence="6 7" key="1">
    <citation type="submission" date="2019-05" db="EMBL/GenBank/DDBJ databases">
        <authorList>
            <person name="Lee S.D."/>
        </authorList>
    </citation>
    <scope>NUCLEOTIDE SEQUENCE [LARGE SCALE GENOMIC DNA]</scope>
    <source>
        <strain evidence="6 7">C5-26</strain>
    </source>
</reference>
<name>A0A563E1T9_9MICO</name>
<organism evidence="6 7">
    <name type="scientific">Leekyejoonella antrihumi</name>
    <dbReference type="NCBI Taxonomy" id="1660198"/>
    <lineage>
        <taxon>Bacteria</taxon>
        <taxon>Bacillati</taxon>
        <taxon>Actinomycetota</taxon>
        <taxon>Actinomycetes</taxon>
        <taxon>Micrococcales</taxon>
        <taxon>Dermacoccaceae</taxon>
        <taxon>Leekyejoonella</taxon>
    </lineage>
</organism>
<feature type="DNA-binding region" description="H-T-H motif" evidence="4">
    <location>
        <begin position="29"/>
        <end position="48"/>
    </location>
</feature>
<keyword evidence="7" id="KW-1185">Reference proteome</keyword>
<dbReference type="PROSITE" id="PS50977">
    <property type="entry name" value="HTH_TETR_2"/>
    <property type="match status" value="1"/>
</dbReference>
<evidence type="ECO:0000256" key="2">
    <source>
        <dbReference type="ARBA" id="ARBA00023125"/>
    </source>
</evidence>
<proteinExistence type="predicted"/>
<evidence type="ECO:0000313" key="7">
    <source>
        <dbReference type="Proteomes" id="UP000320244"/>
    </source>
</evidence>
<accession>A0A563E1T9</accession>
<dbReference type="PANTHER" id="PTHR30055">
    <property type="entry name" value="HTH-TYPE TRANSCRIPTIONAL REGULATOR RUTR"/>
    <property type="match status" value="1"/>
</dbReference>
<dbReference type="PANTHER" id="PTHR30055:SF238">
    <property type="entry name" value="MYCOFACTOCIN BIOSYNTHESIS TRANSCRIPTIONAL REGULATOR MFTR-RELATED"/>
    <property type="match status" value="1"/>
</dbReference>
<evidence type="ECO:0000256" key="4">
    <source>
        <dbReference type="PROSITE-ProRule" id="PRU00335"/>
    </source>
</evidence>
<dbReference type="InterPro" id="IPR050109">
    <property type="entry name" value="HTH-type_TetR-like_transc_reg"/>
</dbReference>